<name>A0A8B0SJY8_9GAMM</name>
<keyword evidence="4" id="KW-0378">Hydrolase</keyword>
<proteinExistence type="predicted"/>
<evidence type="ECO:0000256" key="1">
    <source>
        <dbReference type="ARBA" id="ARBA00022747"/>
    </source>
</evidence>
<dbReference type="InterPro" id="IPR044946">
    <property type="entry name" value="Restrct_endonuc_typeI_TRD_sf"/>
</dbReference>
<dbReference type="EMBL" id="JAFMPM010000006">
    <property type="protein sequence ID" value="MBO0612890.1"/>
    <property type="molecule type" value="Genomic_DNA"/>
</dbReference>
<dbReference type="GO" id="GO:0009307">
    <property type="term" value="P:DNA restriction-modification system"/>
    <property type="evidence" value="ECO:0007669"/>
    <property type="project" value="UniProtKB-KW"/>
</dbReference>
<dbReference type="GO" id="GO:0004519">
    <property type="term" value="F:endonuclease activity"/>
    <property type="evidence" value="ECO:0007669"/>
    <property type="project" value="UniProtKB-KW"/>
</dbReference>
<keyword evidence="4" id="KW-0255">Endonuclease</keyword>
<dbReference type="InterPro" id="IPR052021">
    <property type="entry name" value="Type-I_RS_S_subunit"/>
</dbReference>
<evidence type="ECO:0000313" key="3">
    <source>
        <dbReference type="EMBL" id="MBO0612890.1"/>
    </source>
</evidence>
<keyword evidence="2" id="KW-0238">DNA-binding</keyword>
<protein>
    <submittedName>
        <fullName evidence="4">Restriction endonuclease subunit S</fullName>
    </submittedName>
</protein>
<reference evidence="3 5" key="1">
    <citation type="submission" date="2021-03" db="EMBL/GenBank/DDBJ databases">
        <title>Draft genome and methylome analysis of Thiotrix fructosivoruns ATCC 49748.</title>
        <authorList>
            <person name="Fomenkov A."/>
            <person name="Grabovich M.Y."/>
            <person name="Roberts R.J."/>
        </authorList>
    </citation>
    <scope>NUCLEOTIDE SEQUENCE [LARGE SCALE GENOMIC DNA]</scope>
    <source>
        <strain evidence="3 5">ATCC 49748</strain>
    </source>
</reference>
<dbReference type="CDD" id="cd16961">
    <property type="entry name" value="RMtype1_S_TRD-CR_like"/>
    <property type="match status" value="1"/>
</dbReference>
<dbReference type="AlphaFoldDB" id="A0A8B0SJY8"/>
<evidence type="ECO:0000313" key="4">
    <source>
        <dbReference type="EMBL" id="QTX11656.1"/>
    </source>
</evidence>
<dbReference type="Proteomes" id="UP000664466">
    <property type="component" value="Unassembled WGS sequence"/>
</dbReference>
<evidence type="ECO:0000256" key="2">
    <source>
        <dbReference type="ARBA" id="ARBA00023125"/>
    </source>
</evidence>
<dbReference type="PANTHER" id="PTHR30408">
    <property type="entry name" value="TYPE-1 RESTRICTION ENZYME ECOKI SPECIFICITY PROTEIN"/>
    <property type="match status" value="1"/>
</dbReference>
<gene>
    <name evidence="4" type="ORF">J1836_004715</name>
    <name evidence="3" type="ORF">J1836_08115</name>
</gene>
<organism evidence="4">
    <name type="scientific">Thiothrix fructosivorans</name>
    <dbReference type="NCBI Taxonomy" id="111770"/>
    <lineage>
        <taxon>Bacteria</taxon>
        <taxon>Pseudomonadati</taxon>
        <taxon>Pseudomonadota</taxon>
        <taxon>Gammaproteobacteria</taxon>
        <taxon>Thiotrichales</taxon>
        <taxon>Thiotrichaceae</taxon>
        <taxon>Thiothrix</taxon>
    </lineage>
</organism>
<keyword evidence="4" id="KW-0540">Nuclease</keyword>
<dbReference type="EMBL" id="CP072748">
    <property type="protein sequence ID" value="QTX11656.1"/>
    <property type="molecule type" value="Genomic_DNA"/>
</dbReference>
<keyword evidence="5" id="KW-1185">Reference proteome</keyword>
<dbReference type="GO" id="GO:0003677">
    <property type="term" value="F:DNA binding"/>
    <property type="evidence" value="ECO:0007669"/>
    <property type="project" value="UniProtKB-KW"/>
</dbReference>
<accession>A0A8B0SJY8</accession>
<dbReference type="RefSeq" id="WP_207250587.1">
    <property type="nucleotide sequence ID" value="NZ_JAFMPM010000006.1"/>
</dbReference>
<dbReference type="PANTHER" id="PTHR30408:SF12">
    <property type="entry name" value="TYPE I RESTRICTION ENZYME MJAVIII SPECIFICITY SUBUNIT"/>
    <property type="match status" value="1"/>
</dbReference>
<reference evidence="4" key="2">
    <citation type="submission" date="2021-04" db="EMBL/GenBank/DDBJ databases">
        <title>Complete Genome and methylome analysis of Thiothrix fructosivorans ATCC 49748.</title>
        <authorList>
            <person name="Fomenkov A."/>
            <person name="Sun L."/>
            <person name="Vincze T."/>
            <person name="Grabovich M.Y."/>
            <person name="Roberts R.J."/>
        </authorList>
    </citation>
    <scope>NUCLEOTIDE SEQUENCE</scope>
    <source>
        <strain evidence="4">ATCC 49748</strain>
    </source>
</reference>
<keyword evidence="1" id="KW-0680">Restriction system</keyword>
<dbReference type="SUPFAM" id="SSF116734">
    <property type="entry name" value="DNA methylase specificity domain"/>
    <property type="match status" value="1"/>
</dbReference>
<dbReference type="Gene3D" id="3.90.220.20">
    <property type="entry name" value="DNA methylase specificity domains"/>
    <property type="match status" value="1"/>
</dbReference>
<evidence type="ECO:0000313" key="5">
    <source>
        <dbReference type="Proteomes" id="UP000664466"/>
    </source>
</evidence>
<sequence length="195" mass="21744">MLLKDIVSAKAGYPFRGAITAIPNAAVRVVQMKDTFVDQAIEWSACICTELPSQRSADFLSENDILFVARGTKNYAVLVDAAVVNYQAVVAPHFYVLRLTTPSVLPAFLAWWLNQYPSQQYFQREAEGSVTKSIRRNVLENTPIVAPSLGKQHAIIGFANTLTREQQVLAQLQRNSEYLMNTIANDLLNNKEVTP</sequence>